<accession>A0A7W6EQZ9</accession>
<protein>
    <submittedName>
        <fullName evidence="1">Uncharacterized protein</fullName>
    </submittedName>
</protein>
<organism evidence="1 2">
    <name type="scientific">Runella defluvii</name>
    <dbReference type="NCBI Taxonomy" id="370973"/>
    <lineage>
        <taxon>Bacteria</taxon>
        <taxon>Pseudomonadati</taxon>
        <taxon>Bacteroidota</taxon>
        <taxon>Cytophagia</taxon>
        <taxon>Cytophagales</taxon>
        <taxon>Spirosomataceae</taxon>
        <taxon>Runella</taxon>
    </lineage>
</organism>
<evidence type="ECO:0000313" key="1">
    <source>
        <dbReference type="EMBL" id="MBB3839023.1"/>
    </source>
</evidence>
<evidence type="ECO:0000313" key="2">
    <source>
        <dbReference type="Proteomes" id="UP000541352"/>
    </source>
</evidence>
<gene>
    <name evidence="1" type="ORF">FHS57_003029</name>
</gene>
<keyword evidence="2" id="KW-1185">Reference proteome</keyword>
<dbReference type="EMBL" id="JACIBY010000005">
    <property type="protein sequence ID" value="MBB3839023.1"/>
    <property type="molecule type" value="Genomic_DNA"/>
</dbReference>
<dbReference type="AlphaFoldDB" id="A0A7W6EQZ9"/>
<reference evidence="1 2" key="1">
    <citation type="submission" date="2020-08" db="EMBL/GenBank/DDBJ databases">
        <title>Genomic Encyclopedia of Type Strains, Phase IV (KMG-IV): sequencing the most valuable type-strain genomes for metagenomic binning, comparative biology and taxonomic classification.</title>
        <authorList>
            <person name="Goeker M."/>
        </authorList>
    </citation>
    <scope>NUCLEOTIDE SEQUENCE [LARGE SCALE GENOMIC DNA]</scope>
    <source>
        <strain evidence="1 2">DSM 17976</strain>
    </source>
</reference>
<dbReference type="Proteomes" id="UP000541352">
    <property type="component" value="Unassembled WGS sequence"/>
</dbReference>
<sequence length="43" mass="5151">MNYFKIVFCNNNGYLAFHQKMNLLSSFTKIKHYLAEIDLPQRV</sequence>
<name>A0A7W6EQZ9_9BACT</name>
<proteinExistence type="predicted"/>
<comment type="caution">
    <text evidence="1">The sequence shown here is derived from an EMBL/GenBank/DDBJ whole genome shotgun (WGS) entry which is preliminary data.</text>
</comment>